<gene>
    <name evidence="1" type="ORF">H9981_03585</name>
</gene>
<comment type="caution">
    <text evidence="1">The sequence shown here is derived from an EMBL/GenBank/DDBJ whole genome shotgun (WGS) entry which is preliminary data.</text>
</comment>
<sequence>MKTNCGGDPEQGKGPELEEAVLQGVSGKHTAGTEGWPACVKGGKAA</sequence>
<accession>A0A9D2AT19</accession>
<dbReference type="AlphaFoldDB" id="A0A9D2AT19"/>
<proteinExistence type="predicted"/>
<reference evidence="1" key="1">
    <citation type="journal article" date="2021" name="PeerJ">
        <title>Extensive microbial diversity within the chicken gut microbiome revealed by metagenomics and culture.</title>
        <authorList>
            <person name="Gilroy R."/>
            <person name="Ravi A."/>
            <person name="Getino M."/>
            <person name="Pursley I."/>
            <person name="Horton D.L."/>
            <person name="Alikhan N.F."/>
            <person name="Baker D."/>
            <person name="Gharbi K."/>
            <person name="Hall N."/>
            <person name="Watson M."/>
            <person name="Adriaenssens E.M."/>
            <person name="Foster-Nyarko E."/>
            <person name="Jarju S."/>
            <person name="Secka A."/>
            <person name="Antonio M."/>
            <person name="Oren A."/>
            <person name="Chaudhuri R.R."/>
            <person name="La Ragione R."/>
            <person name="Hildebrand F."/>
            <person name="Pallen M.J."/>
        </authorList>
    </citation>
    <scope>NUCLEOTIDE SEQUENCE</scope>
    <source>
        <strain evidence="1">ChiSjej5B23-15282</strain>
    </source>
</reference>
<dbReference type="Proteomes" id="UP000824243">
    <property type="component" value="Unassembled WGS sequence"/>
</dbReference>
<name>A0A9D2AT19_9FIRM</name>
<reference evidence="1" key="2">
    <citation type="submission" date="2021-04" db="EMBL/GenBank/DDBJ databases">
        <authorList>
            <person name="Gilroy R."/>
        </authorList>
    </citation>
    <scope>NUCLEOTIDE SEQUENCE</scope>
    <source>
        <strain evidence="1">ChiSjej5B23-15282</strain>
    </source>
</reference>
<organism evidence="1 2">
    <name type="scientific">Candidatus Mediterraneibacter caccavium</name>
    <dbReference type="NCBI Taxonomy" id="2838661"/>
    <lineage>
        <taxon>Bacteria</taxon>
        <taxon>Bacillati</taxon>
        <taxon>Bacillota</taxon>
        <taxon>Clostridia</taxon>
        <taxon>Lachnospirales</taxon>
        <taxon>Lachnospiraceae</taxon>
        <taxon>Mediterraneibacter</taxon>
    </lineage>
</organism>
<evidence type="ECO:0000313" key="1">
    <source>
        <dbReference type="EMBL" id="HIX48084.1"/>
    </source>
</evidence>
<protein>
    <submittedName>
        <fullName evidence="1">Uncharacterized protein</fullName>
    </submittedName>
</protein>
<dbReference type="EMBL" id="DXFA01000069">
    <property type="protein sequence ID" value="HIX48084.1"/>
    <property type="molecule type" value="Genomic_DNA"/>
</dbReference>
<evidence type="ECO:0000313" key="2">
    <source>
        <dbReference type="Proteomes" id="UP000824243"/>
    </source>
</evidence>